<dbReference type="Proteomes" id="UP000026961">
    <property type="component" value="Chromosome 11"/>
</dbReference>
<keyword evidence="3" id="KW-1185">Reference proteome</keyword>
<keyword evidence="1" id="KW-1133">Transmembrane helix</keyword>
<dbReference type="EnsemblPlants" id="OGLUM11G00830.1">
    <property type="protein sequence ID" value="OGLUM11G00830.1"/>
    <property type="gene ID" value="OGLUM11G00830"/>
</dbReference>
<reference evidence="2" key="1">
    <citation type="submission" date="2015-04" db="UniProtKB">
        <authorList>
            <consortium name="EnsemblPlants"/>
        </authorList>
    </citation>
    <scope>IDENTIFICATION</scope>
</reference>
<dbReference type="Gramene" id="OGLUM11G00830.1">
    <property type="protein sequence ID" value="OGLUM11G00830.1"/>
    <property type="gene ID" value="OGLUM11G00830"/>
</dbReference>
<keyword evidence="1" id="KW-0812">Transmembrane</keyword>
<evidence type="ECO:0000313" key="3">
    <source>
        <dbReference type="Proteomes" id="UP000026961"/>
    </source>
</evidence>
<dbReference type="AlphaFoldDB" id="A0A0E0BEL9"/>
<evidence type="ECO:0000313" key="2">
    <source>
        <dbReference type="EnsemblPlants" id="OGLUM11G00830.1"/>
    </source>
</evidence>
<keyword evidence="1" id="KW-0472">Membrane</keyword>
<sequence length="114" mass="13479">MTCGPREADRVPFDDISSHPLLGRVNPINKFFFFFLFPCQIPSPFSSLSRCDLRIHLLLPPLASYLLLQRTAPRRHLVLVSLFFIFSHLPLRRFVITSLIFLRKRRRGEERRGW</sequence>
<evidence type="ECO:0000256" key="1">
    <source>
        <dbReference type="SAM" id="Phobius"/>
    </source>
</evidence>
<organism evidence="2">
    <name type="scientific">Oryza glumipatula</name>
    <dbReference type="NCBI Taxonomy" id="40148"/>
    <lineage>
        <taxon>Eukaryota</taxon>
        <taxon>Viridiplantae</taxon>
        <taxon>Streptophyta</taxon>
        <taxon>Embryophyta</taxon>
        <taxon>Tracheophyta</taxon>
        <taxon>Spermatophyta</taxon>
        <taxon>Magnoliopsida</taxon>
        <taxon>Liliopsida</taxon>
        <taxon>Poales</taxon>
        <taxon>Poaceae</taxon>
        <taxon>BOP clade</taxon>
        <taxon>Oryzoideae</taxon>
        <taxon>Oryzeae</taxon>
        <taxon>Oryzinae</taxon>
        <taxon>Oryza</taxon>
    </lineage>
</organism>
<feature type="transmembrane region" description="Helical" evidence="1">
    <location>
        <begin position="77"/>
        <end position="102"/>
    </location>
</feature>
<name>A0A0E0BEL9_9ORYZ</name>
<protein>
    <recommendedName>
        <fullName evidence="4">Transmembrane protein</fullName>
    </recommendedName>
</protein>
<evidence type="ECO:0008006" key="4">
    <source>
        <dbReference type="Google" id="ProtNLM"/>
    </source>
</evidence>
<accession>A0A0E0BEL9</accession>
<proteinExistence type="predicted"/>
<dbReference type="HOGENOM" id="CLU_143124_0_0_1"/>
<reference evidence="2" key="2">
    <citation type="submission" date="2018-05" db="EMBL/GenBank/DDBJ databases">
        <title>OgluRS3 (Oryza glumaepatula Reference Sequence Version 3).</title>
        <authorList>
            <person name="Zhang J."/>
            <person name="Kudrna D."/>
            <person name="Lee S."/>
            <person name="Talag J."/>
            <person name="Welchert J."/>
            <person name="Wing R.A."/>
        </authorList>
    </citation>
    <scope>NUCLEOTIDE SEQUENCE [LARGE SCALE GENOMIC DNA]</scope>
</reference>